<dbReference type="SMART" id="SM00906">
    <property type="entry name" value="Fungal_trans"/>
    <property type="match status" value="1"/>
</dbReference>
<dbReference type="EMBL" id="JAQJAN010000010">
    <property type="protein sequence ID" value="KAJ5719580.1"/>
    <property type="molecule type" value="Genomic_DNA"/>
</dbReference>
<sequence length="767" mass="85716">MKNTMGNIMGKLIKGILNENIELMDERKLIMEVGKGKSLTASMKWRNHHLAILVVIGNLGVMGVVHVLNAKSLGANACTKIYLARLEHRIQDIEASIRRLEHNQENHSPQTVVNGPGINGPPSVINHGEQEIDASPPTKSELPVRAHAPLHQGRAELGEIEIDASENSIDGMGAINFADEEDCGFFGPSSNIAFMRHISRAIARGNPHGGRGPSLSSPAQIGGGMLNVSISRPSPGDSQGPQASNKVEVNMFALPPEERTWSLIQIYFEKTGQLLPFIHEASFFETYFRMKDDNFKRVRRTWLGLLNIVLAIATSLHTEGDLPAGARIQESDIYFQRANGLCDRDSKRHASLEMVQYLLVQGQYLQGTQKSVQAWTTHGLAISAAFQLGLHSPEANRRFPPVESEIRKRTWFGCILLDRTLSMTFGRPCTIPESYVKLEMPVKDMQVLASTPNSEAYPQLDGWFFTAAIKLYVVLFNVLDNCYCQNLAFEHPLTTASAVPEILEGERQLAEWRHSTVPSLGMKLWHNPLLAEDLAQLDPESTIRHRFGIVLSVRYHNLRILLHRKFLEGFLDAYNAEGSASQENKLAQQMGFTGVQNCIESARSIISTVHTITSSGGWHRGLLGAWNYTLYYTFNAGLAIFGALLVSTKESQHNPDQWRFVENSRPYLDLAADALRHLDSGNRVIERCSEYLTQLSMILRGTVPDERTTPSNPTLQAPMSVPHLISPQNTEYPMWSNLDLGEFMMDNDLDFLGKMFNYQHSHDPNTM</sequence>
<keyword evidence="5" id="KW-0472">Membrane</keyword>
<evidence type="ECO:0000313" key="8">
    <source>
        <dbReference type="Proteomes" id="UP001215712"/>
    </source>
</evidence>
<dbReference type="Pfam" id="PF04082">
    <property type="entry name" value="Fungal_trans"/>
    <property type="match status" value="1"/>
</dbReference>
<dbReference type="GO" id="GO:0005634">
    <property type="term" value="C:nucleus"/>
    <property type="evidence" value="ECO:0007669"/>
    <property type="project" value="TreeGrafter"/>
</dbReference>
<accession>A0AAD6HIQ4</accession>
<dbReference type="AlphaFoldDB" id="A0AAD6HIQ4"/>
<dbReference type="CDD" id="cd12148">
    <property type="entry name" value="fungal_TF_MHR"/>
    <property type="match status" value="1"/>
</dbReference>
<feature type="transmembrane region" description="Helical" evidence="5">
    <location>
        <begin position="50"/>
        <end position="68"/>
    </location>
</feature>
<keyword evidence="8" id="KW-1185">Reference proteome</keyword>
<keyword evidence="3" id="KW-0804">Transcription</keyword>
<organism evidence="7 8">
    <name type="scientific">Penicillium malachiteum</name>
    <dbReference type="NCBI Taxonomy" id="1324776"/>
    <lineage>
        <taxon>Eukaryota</taxon>
        <taxon>Fungi</taxon>
        <taxon>Dikarya</taxon>
        <taxon>Ascomycota</taxon>
        <taxon>Pezizomycotina</taxon>
        <taxon>Eurotiomycetes</taxon>
        <taxon>Eurotiomycetidae</taxon>
        <taxon>Eurotiales</taxon>
        <taxon>Aspergillaceae</taxon>
        <taxon>Penicillium</taxon>
    </lineage>
</organism>
<evidence type="ECO:0000256" key="3">
    <source>
        <dbReference type="ARBA" id="ARBA00023163"/>
    </source>
</evidence>
<evidence type="ECO:0000256" key="2">
    <source>
        <dbReference type="ARBA" id="ARBA00023125"/>
    </source>
</evidence>
<evidence type="ECO:0000256" key="5">
    <source>
        <dbReference type="SAM" id="Phobius"/>
    </source>
</evidence>
<evidence type="ECO:0000313" key="7">
    <source>
        <dbReference type="EMBL" id="KAJ5719580.1"/>
    </source>
</evidence>
<dbReference type="InterPro" id="IPR051127">
    <property type="entry name" value="Fungal_SecMet_Regulators"/>
</dbReference>
<evidence type="ECO:0000256" key="4">
    <source>
        <dbReference type="ARBA" id="ARBA00023242"/>
    </source>
</evidence>
<keyword evidence="4" id="KW-0539">Nucleus</keyword>
<reference evidence="7" key="1">
    <citation type="journal article" date="2023" name="IMA Fungus">
        <title>Comparative genomic study of the Penicillium genus elucidates a diverse pangenome and 15 lateral gene transfer events.</title>
        <authorList>
            <person name="Petersen C."/>
            <person name="Sorensen T."/>
            <person name="Nielsen M.R."/>
            <person name="Sondergaard T.E."/>
            <person name="Sorensen J.L."/>
            <person name="Fitzpatrick D.A."/>
            <person name="Frisvad J.C."/>
            <person name="Nielsen K.L."/>
        </authorList>
    </citation>
    <scope>NUCLEOTIDE SEQUENCE</scope>
    <source>
        <strain evidence="7">IBT 17514</strain>
    </source>
</reference>
<keyword evidence="5" id="KW-1133">Transmembrane helix</keyword>
<dbReference type="InterPro" id="IPR007219">
    <property type="entry name" value="XnlR_reg_dom"/>
</dbReference>
<keyword evidence="1" id="KW-0805">Transcription regulation</keyword>
<dbReference type="PANTHER" id="PTHR47424">
    <property type="entry name" value="REGULATORY PROTEIN GAL4"/>
    <property type="match status" value="1"/>
</dbReference>
<name>A0AAD6HIQ4_9EURO</name>
<reference evidence="7" key="2">
    <citation type="submission" date="2023-01" db="EMBL/GenBank/DDBJ databases">
        <authorList>
            <person name="Petersen C."/>
        </authorList>
    </citation>
    <scope>NUCLEOTIDE SEQUENCE</scope>
    <source>
        <strain evidence="7">IBT 17514</strain>
    </source>
</reference>
<evidence type="ECO:0000259" key="6">
    <source>
        <dbReference type="SMART" id="SM00906"/>
    </source>
</evidence>
<feature type="domain" description="Xylanolytic transcriptional activator regulatory" evidence="6">
    <location>
        <begin position="374"/>
        <end position="447"/>
    </location>
</feature>
<keyword evidence="2" id="KW-0238">DNA-binding</keyword>
<dbReference type="GO" id="GO:0000435">
    <property type="term" value="P:positive regulation of transcription from RNA polymerase II promoter by galactose"/>
    <property type="evidence" value="ECO:0007669"/>
    <property type="project" value="TreeGrafter"/>
</dbReference>
<proteinExistence type="predicted"/>
<dbReference type="GO" id="GO:0000978">
    <property type="term" value="F:RNA polymerase II cis-regulatory region sequence-specific DNA binding"/>
    <property type="evidence" value="ECO:0007669"/>
    <property type="project" value="TreeGrafter"/>
</dbReference>
<protein>
    <submittedName>
        <fullName evidence="7">Transcriptional regulatory protein GAL4</fullName>
    </submittedName>
</protein>
<dbReference type="GO" id="GO:0000981">
    <property type="term" value="F:DNA-binding transcription factor activity, RNA polymerase II-specific"/>
    <property type="evidence" value="ECO:0007669"/>
    <property type="project" value="TreeGrafter"/>
</dbReference>
<dbReference type="GO" id="GO:0006351">
    <property type="term" value="P:DNA-templated transcription"/>
    <property type="evidence" value="ECO:0007669"/>
    <property type="project" value="InterPro"/>
</dbReference>
<comment type="caution">
    <text evidence="7">The sequence shown here is derived from an EMBL/GenBank/DDBJ whole genome shotgun (WGS) entry which is preliminary data.</text>
</comment>
<dbReference type="PANTHER" id="PTHR47424:SF3">
    <property type="entry name" value="REGULATORY PROTEIN GAL4"/>
    <property type="match status" value="1"/>
</dbReference>
<dbReference type="Proteomes" id="UP001215712">
    <property type="component" value="Unassembled WGS sequence"/>
</dbReference>
<gene>
    <name evidence="7" type="ORF">N7493_007158</name>
</gene>
<evidence type="ECO:0000256" key="1">
    <source>
        <dbReference type="ARBA" id="ARBA00023015"/>
    </source>
</evidence>
<dbReference type="GO" id="GO:0008270">
    <property type="term" value="F:zinc ion binding"/>
    <property type="evidence" value="ECO:0007669"/>
    <property type="project" value="InterPro"/>
</dbReference>
<keyword evidence="5" id="KW-0812">Transmembrane</keyword>